<evidence type="ECO:0000313" key="1">
    <source>
        <dbReference type="EMBL" id="EKE74868.1"/>
    </source>
</evidence>
<dbReference type="Proteomes" id="UP000006755">
    <property type="component" value="Unassembled WGS sequence"/>
</dbReference>
<dbReference type="STRING" id="745411.B3C1_08271"/>
<name>K2JI37_9GAMM</name>
<evidence type="ECO:0000313" key="2">
    <source>
        <dbReference type="Proteomes" id="UP000006755"/>
    </source>
</evidence>
<comment type="caution">
    <text evidence="1">The sequence shown here is derived from an EMBL/GenBank/DDBJ whole genome shotgun (WGS) entry which is preliminary data.</text>
</comment>
<dbReference type="eggNOG" id="COG2856">
    <property type="taxonomic scope" value="Bacteria"/>
</dbReference>
<organism evidence="1 2">
    <name type="scientific">Gallaecimonas xiamenensis 3-C-1</name>
    <dbReference type="NCBI Taxonomy" id="745411"/>
    <lineage>
        <taxon>Bacteria</taxon>
        <taxon>Pseudomonadati</taxon>
        <taxon>Pseudomonadota</taxon>
        <taxon>Gammaproteobacteria</taxon>
        <taxon>Enterobacterales</taxon>
        <taxon>Gallaecimonadaceae</taxon>
        <taxon>Gallaecimonas</taxon>
    </lineage>
</organism>
<keyword evidence="2" id="KW-1185">Reference proteome</keyword>
<sequence length="209" mass="23927">MESEANQFASELLIPQLWLLEIKEDFNSIEGFINRVLVDTGVSRDAVLIKIFNVLDIPIVCAHVDIFGQVEKVYRTKSAPNGANLIGKNPFAEKIFSTYKTEEEFSLGDRDYKAWVFDNLDVKETDDRPWRDILNQILSETASESLLQSVNATMASRYNSNKGKSETEICSRIIQSYDGVKKFEKIAAHPLFSQYVIKRVRELNIRNKI</sequence>
<reference evidence="1 2" key="1">
    <citation type="journal article" date="2012" name="J. Bacteriol.">
        <title>Genome Sequence of Gallaecimonas xiamenensis Type Strain 3-C-1.</title>
        <authorList>
            <person name="Lai Q."/>
            <person name="Wang L."/>
            <person name="Wang W."/>
            <person name="Shao Z."/>
        </authorList>
    </citation>
    <scope>NUCLEOTIDE SEQUENCE [LARGE SCALE GENOMIC DNA]</scope>
    <source>
        <strain evidence="1 2">3-C-1</strain>
    </source>
</reference>
<gene>
    <name evidence="1" type="ORF">B3C1_08271</name>
</gene>
<protein>
    <submittedName>
        <fullName evidence="1">Uncharacterized protein</fullName>
    </submittedName>
</protein>
<accession>K2JI37</accession>
<proteinExistence type="predicted"/>
<dbReference type="AlphaFoldDB" id="K2JI37"/>
<dbReference type="EMBL" id="AMRI01000010">
    <property type="protein sequence ID" value="EKE74868.1"/>
    <property type="molecule type" value="Genomic_DNA"/>
</dbReference>